<evidence type="ECO:0000256" key="1">
    <source>
        <dbReference type="SAM" id="MobiDB-lite"/>
    </source>
</evidence>
<dbReference type="AlphaFoldDB" id="A0AAU7CUY2"/>
<evidence type="ECO:0000313" key="3">
    <source>
        <dbReference type="EMBL" id="XBH12566.1"/>
    </source>
</evidence>
<proteinExistence type="predicted"/>
<name>A0AAU7CUY2_9BACT</name>
<reference evidence="2" key="1">
    <citation type="submission" date="2023-03" db="EMBL/GenBank/DDBJ databases">
        <title>Edaphobacter sp.</title>
        <authorList>
            <person name="Huber K.J."/>
            <person name="Papendorf J."/>
            <person name="Pilke C."/>
            <person name="Bunk B."/>
            <person name="Sproeer C."/>
            <person name="Pester M."/>
        </authorList>
    </citation>
    <scope>NUCLEOTIDE SEQUENCE</scope>
    <source>
        <strain evidence="2">DSM 109919</strain>
        <strain evidence="3">DSM 109920</strain>
    </source>
</reference>
<dbReference type="KEGG" id="epl:P4G45_12390"/>
<sequence>MDRGFFVCGQKCAQRLTANFTASVMSAGNTSESAKIPVCETLEQTVAESSDRDEMPILERMGYDRATAALIEEESWAGPPKPKAASRTAESKQKVERESFIDAARVKLPLSRPFQRLA</sequence>
<feature type="region of interest" description="Disordered" evidence="1">
    <location>
        <begin position="74"/>
        <end position="96"/>
    </location>
</feature>
<evidence type="ECO:0000313" key="2">
    <source>
        <dbReference type="EMBL" id="XBH09278.1"/>
    </source>
</evidence>
<dbReference type="EMBL" id="CP121194">
    <property type="protein sequence ID" value="XBH09278.1"/>
    <property type="molecule type" value="Genomic_DNA"/>
</dbReference>
<accession>A0AAU7CUY2</accession>
<protein>
    <submittedName>
        <fullName evidence="2">Uncharacterized protein</fullName>
    </submittedName>
</protein>
<accession>A0AAU7D5C6</accession>
<dbReference type="RefSeq" id="WP_348266791.1">
    <property type="nucleotide sequence ID" value="NZ_CP121194.1"/>
</dbReference>
<dbReference type="EMBL" id="CP121195">
    <property type="protein sequence ID" value="XBH12566.1"/>
    <property type="molecule type" value="Genomic_DNA"/>
</dbReference>
<gene>
    <name evidence="2" type="ORF">P4G45_12390</name>
    <name evidence="3" type="ORF">P8936_12805</name>
</gene>
<organism evidence="2">
    <name type="scientific">Edaphobacter paludis</name>
    <dbReference type="NCBI Taxonomy" id="3035702"/>
    <lineage>
        <taxon>Bacteria</taxon>
        <taxon>Pseudomonadati</taxon>
        <taxon>Acidobacteriota</taxon>
        <taxon>Terriglobia</taxon>
        <taxon>Terriglobales</taxon>
        <taxon>Acidobacteriaceae</taxon>
        <taxon>Edaphobacter</taxon>
    </lineage>
</organism>